<comment type="caution">
    <text evidence="1">The sequence shown here is derived from an EMBL/GenBank/DDBJ whole genome shotgun (WGS) entry which is preliminary data.</text>
</comment>
<keyword evidence="2" id="KW-1185">Reference proteome</keyword>
<evidence type="ECO:0000313" key="2">
    <source>
        <dbReference type="Proteomes" id="UP000559027"/>
    </source>
</evidence>
<dbReference type="Proteomes" id="UP000559027">
    <property type="component" value="Unassembled WGS sequence"/>
</dbReference>
<evidence type="ECO:0000313" key="1">
    <source>
        <dbReference type="EMBL" id="KAF5361997.1"/>
    </source>
</evidence>
<accession>A0A8H5GBJ0</accession>
<dbReference type="OrthoDB" id="10264848at2759"/>
<gene>
    <name evidence="1" type="ORF">D9756_002761</name>
</gene>
<organism evidence="1 2">
    <name type="scientific">Leucocoprinus leucothites</name>
    <dbReference type="NCBI Taxonomy" id="201217"/>
    <lineage>
        <taxon>Eukaryota</taxon>
        <taxon>Fungi</taxon>
        <taxon>Dikarya</taxon>
        <taxon>Basidiomycota</taxon>
        <taxon>Agaricomycotina</taxon>
        <taxon>Agaricomycetes</taxon>
        <taxon>Agaricomycetidae</taxon>
        <taxon>Agaricales</taxon>
        <taxon>Agaricineae</taxon>
        <taxon>Agaricaceae</taxon>
        <taxon>Leucocoprinus</taxon>
    </lineage>
</organism>
<dbReference type="AlphaFoldDB" id="A0A8H5GBJ0"/>
<proteinExistence type="predicted"/>
<reference evidence="1 2" key="1">
    <citation type="journal article" date="2020" name="ISME J.">
        <title>Uncovering the hidden diversity of litter-decomposition mechanisms in mushroom-forming fungi.</title>
        <authorList>
            <person name="Floudas D."/>
            <person name="Bentzer J."/>
            <person name="Ahren D."/>
            <person name="Johansson T."/>
            <person name="Persson P."/>
            <person name="Tunlid A."/>
        </authorList>
    </citation>
    <scope>NUCLEOTIDE SEQUENCE [LARGE SCALE GENOMIC DNA]</scope>
    <source>
        <strain evidence="1 2">CBS 146.42</strain>
    </source>
</reference>
<name>A0A8H5GBJ0_9AGAR</name>
<sequence>MTTGKAIVLLPMEPLSSGDRLTPEHLKDHIAFPLRVEADADSRIFRSTWDDNFASTLHPSPLSTVIQDVTTRNSVPNPLTNTVAGSGNEDISGVVDSLPEPYARSYHKIILIARLPVDAVVSVVDAIVSSAAAIPTTATPGHGGLALLEREMDSSGLLSIADIATLRTSISSRNNNKPQGQEYWQQLATIGLRPGRRGSGDEKYGDSKQEEWYPPYHCTHILAYPTRQGCTGSFLTSPEDHFICFAVSGHYPWWICWSLASHLCSDRRGAHTSQISTTPPRHCYPTIPTCRTSDHRSRFVNRPKFRASITTTPK</sequence>
<protein>
    <submittedName>
        <fullName evidence="1">Uncharacterized protein</fullName>
    </submittedName>
</protein>
<dbReference type="EMBL" id="JAACJO010000002">
    <property type="protein sequence ID" value="KAF5361997.1"/>
    <property type="molecule type" value="Genomic_DNA"/>
</dbReference>